<dbReference type="SUPFAM" id="SSF52047">
    <property type="entry name" value="RNI-like"/>
    <property type="match status" value="1"/>
</dbReference>
<dbReference type="RefSeq" id="XP_013905201.1">
    <property type="nucleotide sequence ID" value="XM_014049747.1"/>
</dbReference>
<dbReference type="Gene3D" id="3.80.10.10">
    <property type="entry name" value="Ribonuclease Inhibitor"/>
    <property type="match status" value="1"/>
</dbReference>
<dbReference type="PANTHER" id="PTHR13318:SF190">
    <property type="entry name" value="PARTNER OF PAIRED, ISOFORM B"/>
    <property type="match status" value="1"/>
</dbReference>
<reference evidence="2 3" key="1">
    <citation type="journal article" date="2013" name="BMC Genomics">
        <title>Reconstruction of the lipid metabolism for the microalga Monoraphidium neglectum from its genome sequence reveals characteristics suitable for biofuel production.</title>
        <authorList>
            <person name="Bogen C."/>
            <person name="Al-Dilaimi A."/>
            <person name="Albersmeier A."/>
            <person name="Wichmann J."/>
            <person name="Grundmann M."/>
            <person name="Rupp O."/>
            <person name="Lauersen K.J."/>
            <person name="Blifernez-Klassen O."/>
            <person name="Kalinowski J."/>
            <person name="Goesmann A."/>
            <person name="Mussgnug J.H."/>
            <person name="Kruse O."/>
        </authorList>
    </citation>
    <scope>NUCLEOTIDE SEQUENCE [LARGE SCALE GENOMIC DNA]</scope>
    <source>
        <strain evidence="2 3">SAG 48.87</strain>
    </source>
</reference>
<dbReference type="PANTHER" id="PTHR13318">
    <property type="entry name" value="PARTNER OF PAIRED, ISOFORM B-RELATED"/>
    <property type="match status" value="1"/>
</dbReference>
<dbReference type="GeneID" id="25734651"/>
<dbReference type="KEGG" id="mng:MNEG_1773"/>
<organism evidence="2 3">
    <name type="scientific">Monoraphidium neglectum</name>
    <dbReference type="NCBI Taxonomy" id="145388"/>
    <lineage>
        <taxon>Eukaryota</taxon>
        <taxon>Viridiplantae</taxon>
        <taxon>Chlorophyta</taxon>
        <taxon>core chlorophytes</taxon>
        <taxon>Chlorophyceae</taxon>
        <taxon>CS clade</taxon>
        <taxon>Sphaeropleales</taxon>
        <taxon>Selenastraceae</taxon>
        <taxon>Monoraphidium</taxon>
    </lineage>
</organism>
<gene>
    <name evidence="2" type="ORF">MNEG_1773</name>
</gene>
<dbReference type="GO" id="GO:0031146">
    <property type="term" value="P:SCF-dependent proteasomal ubiquitin-dependent protein catabolic process"/>
    <property type="evidence" value="ECO:0007669"/>
    <property type="project" value="TreeGrafter"/>
</dbReference>
<name>A0A0D2N0Z9_9CHLO</name>
<dbReference type="AlphaFoldDB" id="A0A0D2N0Z9"/>
<evidence type="ECO:0000256" key="1">
    <source>
        <dbReference type="ARBA" id="ARBA00004430"/>
    </source>
</evidence>
<proteinExistence type="predicted"/>
<evidence type="ECO:0000313" key="2">
    <source>
        <dbReference type="EMBL" id="KIZ06182.1"/>
    </source>
</evidence>
<keyword evidence="3" id="KW-1185">Reference proteome</keyword>
<dbReference type="EMBL" id="KK100404">
    <property type="protein sequence ID" value="KIZ06182.1"/>
    <property type="molecule type" value="Genomic_DNA"/>
</dbReference>
<protein>
    <submittedName>
        <fullName evidence="2">Uncharacterized protein</fullName>
    </submittedName>
</protein>
<dbReference type="Proteomes" id="UP000054498">
    <property type="component" value="Unassembled WGS sequence"/>
</dbReference>
<sequence length="772" mass="75251">MLAALPGPALKAVLAHAGPEAAAACRLTHRAAAAAIADATPAISATLLPSTTRGDVDAWLRGTRRLAHAPELVVLLHGTAPEVALDLLLARVIARGAPRRLVLRGAAARPGVAAAAAVPSACLARVAGAGGVEQLCLVDVAVAAPADGDPSALLAPLAFASAASSLRALELGAGWAGGAPLQSAAAALRVLVTLPRLEELTVALPAATLAAPPAALAGLIESSGHVGAQLLDAAEGALAALAELRGLRSLTVTGLPDVWAPKNRATVAAIQAAVETSSRSAGAAACFVPAVCDGLAARLAAVMPKLRRLNVSLACASLAMRWASGPDGSATKEGLALLDIDAVAQLAPPRRAPAGAAVAGVGVEALPARLERALVPYAHADALPALTSLQLSLAPADAPQLAAALERLPALRALRLAVMATSGAGGVPLAALLAAVARSAPALESVVVVPGLAVADVDAAALTPLCALRGLRSLKLVGNLRPVPSAAAWAPLAALTGLRRLAVHNVGAELTQLPGSCLPAGLTALDLKGVRLTGGAAGKGDVTAVPALTTVRLTGCEVLDLAASAAAGPAVSEVVVAGCALGRDGWAAAPRAWPALVSLRAACGGGADAAALLAAVGGGGFPRLEALAVQRLPELGDPQLAALLTPRALRRLSAGANGCALTPEGIGTAAMTAAPGLRALALQLPARHLPAHLQHLMAGAAPVAPAPAAAAAGAAAPWWVMPAASPAEASAAGEARAPGSRLAAALGAALPGAAVAVVLNQAPVAASPCGKC</sequence>
<dbReference type="GO" id="GO:0019005">
    <property type="term" value="C:SCF ubiquitin ligase complex"/>
    <property type="evidence" value="ECO:0007669"/>
    <property type="project" value="TreeGrafter"/>
</dbReference>
<dbReference type="InterPro" id="IPR032675">
    <property type="entry name" value="LRR_dom_sf"/>
</dbReference>
<accession>A0A0D2N0Z9</accession>
<dbReference type="GO" id="GO:0005930">
    <property type="term" value="C:axoneme"/>
    <property type="evidence" value="ECO:0007669"/>
    <property type="project" value="UniProtKB-SubCell"/>
</dbReference>
<comment type="subcellular location">
    <subcellularLocation>
        <location evidence="1">Cytoplasm</location>
        <location evidence="1">Cytoskeleton</location>
        <location evidence="1">Cilium axoneme</location>
    </subcellularLocation>
</comment>
<evidence type="ECO:0000313" key="3">
    <source>
        <dbReference type="Proteomes" id="UP000054498"/>
    </source>
</evidence>